<keyword evidence="10" id="KW-0325">Glycoprotein</keyword>
<keyword evidence="13" id="KW-1185">Reference proteome</keyword>
<evidence type="ECO:0000256" key="6">
    <source>
        <dbReference type="ARBA" id="ARBA00022692"/>
    </source>
</evidence>
<organism evidence="12 13">
    <name type="scientific">Decorospora gaudefroyi</name>
    <dbReference type="NCBI Taxonomy" id="184978"/>
    <lineage>
        <taxon>Eukaryota</taxon>
        <taxon>Fungi</taxon>
        <taxon>Dikarya</taxon>
        <taxon>Ascomycota</taxon>
        <taxon>Pezizomycotina</taxon>
        <taxon>Dothideomycetes</taxon>
        <taxon>Pleosporomycetidae</taxon>
        <taxon>Pleosporales</taxon>
        <taxon>Pleosporineae</taxon>
        <taxon>Pleosporaceae</taxon>
        <taxon>Decorospora</taxon>
    </lineage>
</organism>
<dbReference type="InterPro" id="IPR013233">
    <property type="entry name" value="PIG-X/PBN1"/>
</dbReference>
<keyword evidence="9 11" id="KW-0472">Membrane</keyword>
<accession>A0A6A5KP82</accession>
<sequence length="543" mass="60263">MKQRITYIVKNPESFTPSQISVQNDAQRPSFTLTNVDAVKEHRLTLGLDELPKEISKLLQQWHELHIRWASDRPYAAIPPFTSRVSPGLHLFFTPLPSTPDDAFCAALHSFVSPGLKCASMGETAIKMPVLSERFRMSASWQYYAYLEDMEAVGRLLRGKVCGEAEGKGACEDWVRRVGEASYVDVDYDTISRTVVVTAVWDSDGEEGWNDTILLPSPDATVEIGVLNHESNADAEDIQFGGFLTVLGQDDRPKATRFQTPTRHYPLLLPSTSASEPPTLHPLTYTTSLNQPTGLHPTLTLTLPAQHLTPPSRTCKLHAHLTLPSYLFIDKYQFTDPLFLASHKLASLRSLSGATDLEAPDWVVQQCASAALFELVVPEPERIPLGPIASRLPEYGYVDDLASYKEVMPTGDWNVSISLHLRYLPAATRSHERVPVPWSVVFWACRADAGAQHPSNPFDRTHLGYEGLFGPKTRFMHVEPSNGTHMVEWIDVPVLDTRRAGWVEGGTVGVVVLAFLGLCWVLFGGNGNGRRREEGKGQGKKTQ</sequence>
<evidence type="ECO:0000313" key="12">
    <source>
        <dbReference type="EMBL" id="KAF1839008.1"/>
    </source>
</evidence>
<gene>
    <name evidence="12" type="ORF">BDW02DRAFT_540380</name>
</gene>
<dbReference type="OrthoDB" id="5546453at2759"/>
<comment type="subcellular location">
    <subcellularLocation>
        <location evidence="11">Endoplasmic reticulum membrane</location>
        <topology evidence="11">Single-pass membrane protein</topology>
    </subcellularLocation>
    <subcellularLocation>
        <location evidence="1">Endoplasmic reticulum membrane</location>
        <topology evidence="1">Single-pass type III membrane protein</topology>
    </subcellularLocation>
</comment>
<comment type="similarity">
    <text evidence="3 11">Belongs to the PIGX family.</text>
</comment>
<evidence type="ECO:0000256" key="11">
    <source>
        <dbReference type="RuleBase" id="RU366056"/>
    </source>
</evidence>
<dbReference type="EMBL" id="ML975247">
    <property type="protein sequence ID" value="KAF1839008.1"/>
    <property type="molecule type" value="Genomic_DNA"/>
</dbReference>
<evidence type="ECO:0000256" key="8">
    <source>
        <dbReference type="ARBA" id="ARBA00022989"/>
    </source>
</evidence>
<comment type="pathway">
    <text evidence="2 11">Glycolipid biosynthesis; glycosylphosphatidylinositol-anchor biosynthesis.</text>
</comment>
<dbReference type="GO" id="GO:0005789">
    <property type="term" value="C:endoplasmic reticulum membrane"/>
    <property type="evidence" value="ECO:0007669"/>
    <property type="project" value="UniProtKB-SubCell"/>
</dbReference>
<reference evidence="12" key="1">
    <citation type="submission" date="2020-01" db="EMBL/GenBank/DDBJ databases">
        <authorList>
            <consortium name="DOE Joint Genome Institute"/>
            <person name="Haridas S."/>
            <person name="Albert R."/>
            <person name="Binder M."/>
            <person name="Bloem J."/>
            <person name="Labutti K."/>
            <person name="Salamov A."/>
            <person name="Andreopoulos B."/>
            <person name="Baker S.E."/>
            <person name="Barry K."/>
            <person name="Bills G."/>
            <person name="Bluhm B.H."/>
            <person name="Cannon C."/>
            <person name="Castanera R."/>
            <person name="Culley D.E."/>
            <person name="Daum C."/>
            <person name="Ezra D."/>
            <person name="Gonzalez J.B."/>
            <person name="Henrissat B."/>
            <person name="Kuo A."/>
            <person name="Liang C."/>
            <person name="Lipzen A."/>
            <person name="Lutzoni F."/>
            <person name="Magnuson J."/>
            <person name="Mondo S."/>
            <person name="Nolan M."/>
            <person name="Ohm R."/>
            <person name="Pangilinan J."/>
            <person name="Park H.-J."/>
            <person name="Ramirez L."/>
            <person name="Alfaro M."/>
            <person name="Sun H."/>
            <person name="Tritt A."/>
            <person name="Yoshinaga Y."/>
            <person name="Zwiers L.-H."/>
            <person name="Turgeon B.G."/>
            <person name="Goodwin S.B."/>
            <person name="Spatafora J.W."/>
            <person name="Crous P.W."/>
            <person name="Grigoriev I.V."/>
        </authorList>
    </citation>
    <scope>NUCLEOTIDE SEQUENCE</scope>
    <source>
        <strain evidence="12">P77</strain>
    </source>
</reference>
<evidence type="ECO:0000256" key="1">
    <source>
        <dbReference type="ARBA" id="ARBA00004643"/>
    </source>
</evidence>
<evidence type="ECO:0000256" key="3">
    <source>
        <dbReference type="ARBA" id="ARBA00010345"/>
    </source>
</evidence>
<keyword evidence="6 11" id="KW-0812">Transmembrane</keyword>
<keyword evidence="5 11" id="KW-0337">GPI-anchor biosynthesis</keyword>
<dbReference type="GO" id="GO:1990529">
    <property type="term" value="C:glycosylphosphatidylinositol-mannosyltransferase I complex"/>
    <property type="evidence" value="ECO:0007669"/>
    <property type="project" value="TreeGrafter"/>
</dbReference>
<evidence type="ECO:0000256" key="5">
    <source>
        <dbReference type="ARBA" id="ARBA00022502"/>
    </source>
</evidence>
<feature type="transmembrane region" description="Helical" evidence="11">
    <location>
        <begin position="502"/>
        <end position="523"/>
    </location>
</feature>
<keyword evidence="7 11" id="KW-0256">Endoplasmic reticulum</keyword>
<evidence type="ECO:0000256" key="4">
    <source>
        <dbReference type="ARBA" id="ARBA00020410"/>
    </source>
</evidence>
<dbReference type="SMART" id="SM00780">
    <property type="entry name" value="PIG-X"/>
    <property type="match status" value="1"/>
</dbReference>
<dbReference type="GO" id="GO:0006506">
    <property type="term" value="P:GPI anchor biosynthetic process"/>
    <property type="evidence" value="ECO:0007669"/>
    <property type="project" value="UniProtKB-UniPathway"/>
</dbReference>
<evidence type="ECO:0000313" key="13">
    <source>
        <dbReference type="Proteomes" id="UP000800040"/>
    </source>
</evidence>
<evidence type="ECO:0000256" key="2">
    <source>
        <dbReference type="ARBA" id="ARBA00004687"/>
    </source>
</evidence>
<comment type="function">
    <text evidence="11">Required for proper folding and/or the stability of a subset of proteins in the endoplasmic reticulum. Component of glycosylphosphatidylinositol-mannosyltransferase 1 which transfers the first of the 4 mannoses in the GPI-anchor precursors during GPI-anchor biosynthesis. Probably acts by stabilizing the mannosyltransferase GPI14.</text>
</comment>
<dbReference type="PANTHER" id="PTHR28533">
    <property type="entry name" value="PROTEIN PBN1"/>
    <property type="match status" value="1"/>
</dbReference>
<dbReference type="Proteomes" id="UP000800040">
    <property type="component" value="Unassembled WGS sequence"/>
</dbReference>
<evidence type="ECO:0000256" key="7">
    <source>
        <dbReference type="ARBA" id="ARBA00022824"/>
    </source>
</evidence>
<dbReference type="Pfam" id="PF08320">
    <property type="entry name" value="PIG-X"/>
    <property type="match status" value="1"/>
</dbReference>
<protein>
    <recommendedName>
        <fullName evidence="4 11">Protein PBN1</fullName>
    </recommendedName>
</protein>
<dbReference type="GO" id="GO:0000030">
    <property type="term" value="F:mannosyltransferase activity"/>
    <property type="evidence" value="ECO:0007669"/>
    <property type="project" value="TreeGrafter"/>
</dbReference>
<evidence type="ECO:0000256" key="9">
    <source>
        <dbReference type="ARBA" id="ARBA00023136"/>
    </source>
</evidence>
<keyword evidence="8 11" id="KW-1133">Transmembrane helix</keyword>
<dbReference type="UniPathway" id="UPA00196"/>
<proteinExistence type="inferred from homology"/>
<dbReference type="AlphaFoldDB" id="A0A6A5KP82"/>
<dbReference type="PANTHER" id="PTHR28533:SF1">
    <property type="entry name" value="PROTEIN PBN1"/>
    <property type="match status" value="1"/>
</dbReference>
<name>A0A6A5KP82_9PLEO</name>
<dbReference type="InterPro" id="IPR042322">
    <property type="entry name" value="Pbn1"/>
</dbReference>
<evidence type="ECO:0000256" key="10">
    <source>
        <dbReference type="ARBA" id="ARBA00023180"/>
    </source>
</evidence>